<accession>A0ABV9RHP1</accession>
<evidence type="ECO:0000313" key="2">
    <source>
        <dbReference type="EMBL" id="MFC4833726.1"/>
    </source>
</evidence>
<keyword evidence="3" id="KW-1185">Reference proteome</keyword>
<comment type="caution">
    <text evidence="2">The sequence shown here is derived from an EMBL/GenBank/DDBJ whole genome shotgun (WGS) entry which is preliminary data.</text>
</comment>
<proteinExistence type="predicted"/>
<dbReference type="SUPFAM" id="SSF51735">
    <property type="entry name" value="NAD(P)-binding Rossmann-fold domains"/>
    <property type="match status" value="1"/>
</dbReference>
<gene>
    <name evidence="2" type="ORF">ACFPEL_15030</name>
</gene>
<feature type="domain" description="Thioester reductase (TE)" evidence="1">
    <location>
        <begin position="18"/>
        <end position="254"/>
    </location>
</feature>
<dbReference type="Gene3D" id="3.40.50.720">
    <property type="entry name" value="NAD(P)-binding Rossmann-like Domain"/>
    <property type="match status" value="1"/>
</dbReference>
<protein>
    <submittedName>
        <fullName evidence="2">SDR family oxidoreductase</fullName>
    </submittedName>
</protein>
<dbReference type="EMBL" id="JBHSIM010000032">
    <property type="protein sequence ID" value="MFC4833726.1"/>
    <property type="molecule type" value="Genomic_DNA"/>
</dbReference>
<name>A0ABV9RHP1_9PSEU</name>
<dbReference type="RefSeq" id="WP_274191757.1">
    <property type="nucleotide sequence ID" value="NZ_BAABHN010000032.1"/>
</dbReference>
<evidence type="ECO:0000313" key="3">
    <source>
        <dbReference type="Proteomes" id="UP001595909"/>
    </source>
</evidence>
<dbReference type="PANTHER" id="PTHR11011">
    <property type="entry name" value="MALE STERILITY PROTEIN 2-RELATED"/>
    <property type="match status" value="1"/>
</dbReference>
<sequence length="375" mass="40712">MEARSSPEAALPTTVLFTGFPGFLGSALLPRTLRRSPDAQAVALVQERWLDQARRTLERLEATEPALAGRTRLVVGDITRPGLGLDDDEAASLRSGPLEIFHLAAVYDLSVAPELAWSVNVEGTRNVVDLARGADELVRLQYVSTCYVSGRYPGLFFEDDLELGQRFSNHYEHTKHEAERIVAKARDAGMPVTIYRPSVVVGDSRTGETQKYDGPYYALQLIARQGRVAVMPLPGDPSRVHFNLVPSDFVVDAIAALAPHPGALNRTVALAAPHPPTVLGLCEAFAAHTDKKLRVVPVPTTLSRFSIDHLPGVGRLFKLPSSTLDYLTHPTDYDVTATTALLAEVGVRCPTFAEHVGAMVAYHREHPDVGSAAMV</sequence>
<dbReference type="Pfam" id="PF07993">
    <property type="entry name" value="NAD_binding_4"/>
    <property type="match status" value="1"/>
</dbReference>
<dbReference type="InterPro" id="IPR026055">
    <property type="entry name" value="FAR"/>
</dbReference>
<dbReference type="InterPro" id="IPR013120">
    <property type="entry name" value="FAR_NAD-bd"/>
</dbReference>
<dbReference type="InterPro" id="IPR036291">
    <property type="entry name" value="NAD(P)-bd_dom_sf"/>
</dbReference>
<evidence type="ECO:0000259" key="1">
    <source>
        <dbReference type="Pfam" id="PF07993"/>
    </source>
</evidence>
<dbReference type="Proteomes" id="UP001595909">
    <property type="component" value="Unassembled WGS sequence"/>
</dbReference>
<organism evidence="2 3">
    <name type="scientific">Actinomycetospora chibensis</name>
    <dbReference type="NCBI Taxonomy" id="663606"/>
    <lineage>
        <taxon>Bacteria</taxon>
        <taxon>Bacillati</taxon>
        <taxon>Actinomycetota</taxon>
        <taxon>Actinomycetes</taxon>
        <taxon>Pseudonocardiales</taxon>
        <taxon>Pseudonocardiaceae</taxon>
        <taxon>Actinomycetospora</taxon>
    </lineage>
</organism>
<dbReference type="CDD" id="cd05263">
    <property type="entry name" value="MupV_like_SDR_e"/>
    <property type="match status" value="1"/>
</dbReference>
<reference evidence="3" key="1">
    <citation type="journal article" date="2019" name="Int. J. Syst. Evol. Microbiol.">
        <title>The Global Catalogue of Microorganisms (GCM) 10K type strain sequencing project: providing services to taxonomists for standard genome sequencing and annotation.</title>
        <authorList>
            <consortium name="The Broad Institute Genomics Platform"/>
            <consortium name="The Broad Institute Genome Sequencing Center for Infectious Disease"/>
            <person name="Wu L."/>
            <person name="Ma J."/>
        </authorList>
    </citation>
    <scope>NUCLEOTIDE SEQUENCE [LARGE SCALE GENOMIC DNA]</scope>
    <source>
        <strain evidence="3">CCUG 50347</strain>
    </source>
</reference>